<dbReference type="GO" id="GO:0005507">
    <property type="term" value="F:copper ion binding"/>
    <property type="evidence" value="ECO:0007669"/>
    <property type="project" value="InterPro"/>
</dbReference>
<dbReference type="SUPFAM" id="SSF49503">
    <property type="entry name" value="Cupredoxins"/>
    <property type="match status" value="3"/>
</dbReference>
<evidence type="ECO:0000259" key="7">
    <source>
        <dbReference type="Pfam" id="PF07732"/>
    </source>
</evidence>
<comment type="caution">
    <text evidence="8">The sequence shown here is derived from an EMBL/GenBank/DDBJ whole genome shotgun (WGS) entry which is preliminary data.</text>
</comment>
<proteinExistence type="inferred from homology"/>
<evidence type="ECO:0000259" key="6">
    <source>
        <dbReference type="Pfam" id="PF07731"/>
    </source>
</evidence>
<sequence length="574" mass="64068">MLIAEGLSLLGNLDHSPLSLLGLGSSGATTRHYDFEVTRGYLAPDGLNRSLLLVNGQFPGPTIEAKLGDTISVTVINNIDNPKEGTAIHWHGLPQRDTKWADGVPFVTQCPIASGSSFTYTFKPDVAGTSWWHAHFTAQYTDGLFGAMIIHGEKHAEYDIDLGPIFLNDYYHIDYVSYLLPVYDIPPTFVSLDNNLINGRMYFDCSLETQGRQCTPNAAISKFRFQTGKTHLLRLINAGGAAIQHFSVDDHELTVIANDFVPVEPYIQKVVHLGIGQRTDVLVKATGTDTDVVWMRSDADVFCANGTILQPNATAAVYYSNADEEARPKTQPYSWDSRDCLNDPLEITIPLEKKTPPTPDLIKTIDVKADLNGTGHLVFFVDNSQFRANFSEALLLSASRGQVDFPSNPEYNIHNYGNATAIRLIIRNLFPTVHTMHLHGHADFWILAEGRGEWDGTVVNPENPQRRDSAQMMVGTPDNPSYLVIQFDADNPGVWSLHCHLVIHVSAGLYMNVIEHPERIHNEGYEAIFRETCEPWMAFSQKHPHNQFDSGLKEKRFDNSLKVLRTGLRVENLN</sequence>
<evidence type="ECO:0000256" key="1">
    <source>
        <dbReference type="ARBA" id="ARBA00010609"/>
    </source>
</evidence>
<feature type="domain" description="Plastocyanin-like" evidence="5">
    <location>
        <begin position="164"/>
        <end position="321"/>
    </location>
</feature>
<dbReference type="InterPro" id="IPR001117">
    <property type="entry name" value="Cu-oxidase_2nd"/>
</dbReference>
<evidence type="ECO:0000256" key="3">
    <source>
        <dbReference type="ARBA" id="ARBA00023002"/>
    </source>
</evidence>
<evidence type="ECO:0000313" key="8">
    <source>
        <dbReference type="EMBL" id="KAF2874756.1"/>
    </source>
</evidence>
<feature type="domain" description="Plastocyanin-like" evidence="6">
    <location>
        <begin position="392"/>
        <end position="518"/>
    </location>
</feature>
<keyword evidence="3" id="KW-0560">Oxidoreductase</keyword>
<dbReference type="Proteomes" id="UP000481861">
    <property type="component" value="Unassembled WGS sequence"/>
</dbReference>
<dbReference type="PROSITE" id="PS00079">
    <property type="entry name" value="MULTICOPPER_OXIDASE1"/>
    <property type="match status" value="1"/>
</dbReference>
<dbReference type="InterPro" id="IPR002355">
    <property type="entry name" value="Cu_oxidase_Cu_BS"/>
</dbReference>
<dbReference type="CDD" id="cd13854">
    <property type="entry name" value="CuRO_1_MaLCC_like"/>
    <property type="match status" value="1"/>
</dbReference>
<dbReference type="Gene3D" id="2.60.40.420">
    <property type="entry name" value="Cupredoxins - blue copper proteins"/>
    <property type="match status" value="3"/>
</dbReference>
<dbReference type="GO" id="GO:0016491">
    <property type="term" value="F:oxidoreductase activity"/>
    <property type="evidence" value="ECO:0007669"/>
    <property type="project" value="UniProtKB-KW"/>
</dbReference>
<dbReference type="PROSITE" id="PS00080">
    <property type="entry name" value="MULTICOPPER_OXIDASE2"/>
    <property type="match status" value="1"/>
</dbReference>
<dbReference type="Pfam" id="PF07732">
    <property type="entry name" value="Cu-oxidase_3"/>
    <property type="match status" value="1"/>
</dbReference>
<feature type="domain" description="Plastocyanin-like" evidence="7">
    <location>
        <begin position="37"/>
        <end position="154"/>
    </location>
</feature>
<gene>
    <name evidence="8" type="ORF">BDV95DRAFT_485633</name>
</gene>
<accession>A0A7C8MCH0</accession>
<dbReference type="InterPro" id="IPR011706">
    <property type="entry name" value="Cu-oxidase_C"/>
</dbReference>
<dbReference type="AlphaFoldDB" id="A0A7C8MCH0"/>
<reference evidence="8 9" key="1">
    <citation type="submission" date="2020-01" db="EMBL/GenBank/DDBJ databases">
        <authorList>
            <consortium name="DOE Joint Genome Institute"/>
            <person name="Haridas S."/>
            <person name="Albert R."/>
            <person name="Binder M."/>
            <person name="Bloem J."/>
            <person name="Labutti K."/>
            <person name="Salamov A."/>
            <person name="Andreopoulos B."/>
            <person name="Baker S.E."/>
            <person name="Barry K."/>
            <person name="Bills G."/>
            <person name="Bluhm B.H."/>
            <person name="Cannon C."/>
            <person name="Castanera R."/>
            <person name="Culley D.E."/>
            <person name="Daum C."/>
            <person name="Ezra D."/>
            <person name="Gonzalez J.B."/>
            <person name="Henrissat B."/>
            <person name="Kuo A."/>
            <person name="Liang C."/>
            <person name="Lipzen A."/>
            <person name="Lutzoni F."/>
            <person name="Magnuson J."/>
            <person name="Mondo S."/>
            <person name="Nolan M."/>
            <person name="Ohm R."/>
            <person name="Pangilinan J."/>
            <person name="Park H.-J.H."/>
            <person name="Ramirez L."/>
            <person name="Alfaro M."/>
            <person name="Sun H."/>
            <person name="Tritt A."/>
            <person name="Yoshinaga Y."/>
            <person name="Zwiers L.-H.L."/>
            <person name="Turgeon B.G."/>
            <person name="Goodwin S.B."/>
            <person name="Spatafora J.W."/>
            <person name="Crous P.W."/>
            <person name="Grigoriev I.V."/>
        </authorList>
    </citation>
    <scope>NUCLEOTIDE SEQUENCE [LARGE SCALE GENOMIC DNA]</scope>
    <source>
        <strain evidence="8 9">CBS 611.86</strain>
    </source>
</reference>
<dbReference type="EMBL" id="JAADJZ010000005">
    <property type="protein sequence ID" value="KAF2874756.1"/>
    <property type="molecule type" value="Genomic_DNA"/>
</dbReference>
<evidence type="ECO:0000313" key="9">
    <source>
        <dbReference type="Proteomes" id="UP000481861"/>
    </source>
</evidence>
<dbReference type="CDD" id="cd13901">
    <property type="entry name" value="CuRO_3_MaLCC_like"/>
    <property type="match status" value="1"/>
</dbReference>
<protein>
    <submittedName>
        <fullName evidence="8">Multicopper oxidase-domain-containing protein</fullName>
    </submittedName>
</protein>
<organism evidence="8 9">
    <name type="scientific">Massariosphaeria phaeospora</name>
    <dbReference type="NCBI Taxonomy" id="100035"/>
    <lineage>
        <taxon>Eukaryota</taxon>
        <taxon>Fungi</taxon>
        <taxon>Dikarya</taxon>
        <taxon>Ascomycota</taxon>
        <taxon>Pezizomycotina</taxon>
        <taxon>Dothideomycetes</taxon>
        <taxon>Pleosporomycetidae</taxon>
        <taxon>Pleosporales</taxon>
        <taxon>Pleosporales incertae sedis</taxon>
        <taxon>Massariosphaeria</taxon>
    </lineage>
</organism>
<dbReference type="PANTHER" id="PTHR11709">
    <property type="entry name" value="MULTI-COPPER OXIDASE"/>
    <property type="match status" value="1"/>
</dbReference>
<dbReference type="InterPro" id="IPR033138">
    <property type="entry name" value="Cu_oxidase_CS"/>
</dbReference>
<dbReference type="InterPro" id="IPR011707">
    <property type="entry name" value="Cu-oxidase-like_N"/>
</dbReference>
<name>A0A7C8MCH0_9PLEO</name>
<evidence type="ECO:0000259" key="5">
    <source>
        <dbReference type="Pfam" id="PF00394"/>
    </source>
</evidence>
<dbReference type="Pfam" id="PF00394">
    <property type="entry name" value="Cu-oxidase"/>
    <property type="match status" value="1"/>
</dbReference>
<keyword evidence="9" id="KW-1185">Reference proteome</keyword>
<dbReference type="Pfam" id="PF07731">
    <property type="entry name" value="Cu-oxidase_2"/>
    <property type="match status" value="1"/>
</dbReference>
<dbReference type="PANTHER" id="PTHR11709:SF145">
    <property type="entry name" value="LCC1"/>
    <property type="match status" value="1"/>
</dbReference>
<keyword evidence="2" id="KW-0479">Metal-binding</keyword>
<comment type="similarity">
    <text evidence="1">Belongs to the multicopper oxidase family.</text>
</comment>
<keyword evidence="4" id="KW-0186">Copper</keyword>
<evidence type="ECO:0000256" key="2">
    <source>
        <dbReference type="ARBA" id="ARBA00022723"/>
    </source>
</evidence>
<dbReference type="InterPro" id="IPR008972">
    <property type="entry name" value="Cupredoxin"/>
</dbReference>
<dbReference type="InterPro" id="IPR045087">
    <property type="entry name" value="Cu-oxidase_fam"/>
</dbReference>
<evidence type="ECO:0000256" key="4">
    <source>
        <dbReference type="ARBA" id="ARBA00023008"/>
    </source>
</evidence>
<dbReference type="OrthoDB" id="2121828at2759"/>